<dbReference type="AlphaFoldDB" id="A0A7I8W173"/>
<gene>
    <name evidence="2" type="ORF">DGYR_LOCUS8588</name>
</gene>
<evidence type="ECO:0000313" key="2">
    <source>
        <dbReference type="EMBL" id="CAD5120496.1"/>
    </source>
</evidence>
<name>A0A7I8W173_9ANNE</name>
<keyword evidence="3" id="KW-1185">Reference proteome</keyword>
<reference evidence="2 3" key="1">
    <citation type="submission" date="2020-08" db="EMBL/GenBank/DDBJ databases">
        <authorList>
            <person name="Hejnol A."/>
        </authorList>
    </citation>
    <scope>NUCLEOTIDE SEQUENCE [LARGE SCALE GENOMIC DNA]</scope>
</reference>
<sequence length="460" mass="53536">MSEFHSDSKIVDIEQHLQKLYILINKFRWLIDIYISDFFTEKLCERVNKSWWATLTSLKSEELLSLLSDGQWKSSKVWPLGLLAYRRAIHSLSLKRYIPESVKFKDGQYLNLNQIFRKHVKPKKQHEIHSAAKLINDISQNVGSNSLIDFGGGQGHLSRLLSYQYGLNAITIDACSDHQVKNEIFDREIERVLRNDVNVQRCHVIETIQTDTIPNQFIDKINQTTINQKDKNHQLLKNLDQNEQLDKKFTFITLHGCGNLIPTILRLYSNCTSAVGLVNVSCCYMKMDELTSFPLSSFLRSKSDSNLSWEAKELACHFIDSYMEKLMENHPNLKSHCYRAAMQEVLKEKDETFCNSTIKLKVKNIYEMNFTTYAEKVLEKLKFSPGLTEYQEERSKERLLKWFDVVVLYVLRLAIAPVIESVILLDRLLFLKEQGFKSYIQPIFDPSVSPRNFALISEKI</sequence>
<evidence type="ECO:0000313" key="3">
    <source>
        <dbReference type="Proteomes" id="UP000549394"/>
    </source>
</evidence>
<dbReference type="EMBL" id="CAJFCJ010000012">
    <property type="protein sequence ID" value="CAD5120496.1"/>
    <property type="molecule type" value="Genomic_DNA"/>
</dbReference>
<dbReference type="PANTHER" id="PTHR12496">
    <property type="entry name" value="CGI-41 METHYLTRANSFERASE"/>
    <property type="match status" value="1"/>
</dbReference>
<dbReference type="Proteomes" id="UP000549394">
    <property type="component" value="Unassembled WGS sequence"/>
</dbReference>
<protein>
    <submittedName>
        <fullName evidence="2">DgyrCDS9062</fullName>
    </submittedName>
</protein>
<feature type="domain" description="Methyltransferase" evidence="1">
    <location>
        <begin position="123"/>
        <end position="289"/>
    </location>
</feature>
<dbReference type="InterPro" id="IPR025714">
    <property type="entry name" value="Methyltranfer_dom"/>
</dbReference>
<dbReference type="InterPro" id="IPR052220">
    <property type="entry name" value="METTL25"/>
</dbReference>
<dbReference type="OrthoDB" id="5875367at2759"/>
<dbReference type="PANTHER" id="PTHR12496:SF2">
    <property type="entry name" value="METHYLTRANSFERASE-LIKE PROTEIN 25B"/>
    <property type="match status" value="1"/>
</dbReference>
<comment type="caution">
    <text evidence="2">The sequence shown here is derived from an EMBL/GenBank/DDBJ whole genome shotgun (WGS) entry which is preliminary data.</text>
</comment>
<proteinExistence type="predicted"/>
<accession>A0A7I8W173</accession>
<dbReference type="Pfam" id="PF13679">
    <property type="entry name" value="Methyltransf_32"/>
    <property type="match status" value="1"/>
</dbReference>
<organism evidence="2 3">
    <name type="scientific">Dimorphilus gyrociliatus</name>
    <dbReference type="NCBI Taxonomy" id="2664684"/>
    <lineage>
        <taxon>Eukaryota</taxon>
        <taxon>Metazoa</taxon>
        <taxon>Spiralia</taxon>
        <taxon>Lophotrochozoa</taxon>
        <taxon>Annelida</taxon>
        <taxon>Polychaeta</taxon>
        <taxon>Polychaeta incertae sedis</taxon>
        <taxon>Dinophilidae</taxon>
        <taxon>Dimorphilus</taxon>
    </lineage>
</organism>
<evidence type="ECO:0000259" key="1">
    <source>
        <dbReference type="Pfam" id="PF13679"/>
    </source>
</evidence>